<protein>
    <submittedName>
        <fullName evidence="5">General secretion pathway protein E/type IV pilus assembly protein PilB</fullName>
    </submittedName>
</protein>
<evidence type="ECO:0000256" key="3">
    <source>
        <dbReference type="ARBA" id="ARBA00022840"/>
    </source>
</evidence>
<comment type="similarity">
    <text evidence="1">Belongs to the GSP E family.</text>
</comment>
<reference evidence="5 6" key="1">
    <citation type="submission" date="2019-07" db="EMBL/GenBank/DDBJ databases">
        <title>Genomic Encyclopedia of Archaeal and Bacterial Type Strains, Phase II (KMG-II): from individual species to whole genera.</title>
        <authorList>
            <person name="Goeker M."/>
        </authorList>
    </citation>
    <scope>NUCLEOTIDE SEQUENCE [LARGE SCALE GENOMIC DNA]</scope>
    <source>
        <strain evidence="5 6">ATCC BAA-1854</strain>
    </source>
</reference>
<proteinExistence type="inferred from homology"/>
<dbReference type="PROSITE" id="PS00662">
    <property type="entry name" value="T2SP_E"/>
    <property type="match status" value="1"/>
</dbReference>
<keyword evidence="3" id="KW-0067">ATP-binding</keyword>
<dbReference type="Gene3D" id="3.40.50.300">
    <property type="entry name" value="P-loop containing nucleotide triphosphate hydrolases"/>
    <property type="match status" value="1"/>
</dbReference>
<dbReference type="InterPro" id="IPR027417">
    <property type="entry name" value="P-loop_NTPase"/>
</dbReference>
<evidence type="ECO:0000256" key="1">
    <source>
        <dbReference type="ARBA" id="ARBA00006611"/>
    </source>
</evidence>
<keyword evidence="6" id="KW-1185">Reference proteome</keyword>
<dbReference type="Proteomes" id="UP000317010">
    <property type="component" value="Unassembled WGS sequence"/>
</dbReference>
<dbReference type="PANTHER" id="PTHR30258:SF1">
    <property type="entry name" value="PROTEIN TRANSPORT PROTEIN HOFB HOMOLOG"/>
    <property type="match status" value="1"/>
</dbReference>
<dbReference type="EMBL" id="VLLI01000008">
    <property type="protein sequence ID" value="TWI98629.1"/>
    <property type="molecule type" value="Genomic_DNA"/>
</dbReference>
<dbReference type="SMART" id="SM00382">
    <property type="entry name" value="AAA"/>
    <property type="match status" value="1"/>
</dbReference>
<dbReference type="GO" id="GO:0005886">
    <property type="term" value="C:plasma membrane"/>
    <property type="evidence" value="ECO:0007669"/>
    <property type="project" value="TreeGrafter"/>
</dbReference>
<name>A0A562TYE8_9SPHI</name>
<dbReference type="InterPro" id="IPR001482">
    <property type="entry name" value="T2SS/T4SS_dom"/>
</dbReference>
<dbReference type="RefSeq" id="WP_144913454.1">
    <property type="nucleotide sequence ID" value="NZ_VLLI01000008.1"/>
</dbReference>
<organism evidence="5 6">
    <name type="scientific">Mucilaginibacter frigoritolerans</name>
    <dbReference type="NCBI Taxonomy" id="652788"/>
    <lineage>
        <taxon>Bacteria</taxon>
        <taxon>Pseudomonadati</taxon>
        <taxon>Bacteroidota</taxon>
        <taxon>Sphingobacteriia</taxon>
        <taxon>Sphingobacteriales</taxon>
        <taxon>Sphingobacteriaceae</taxon>
        <taxon>Mucilaginibacter</taxon>
    </lineage>
</organism>
<dbReference type="CDD" id="cd01129">
    <property type="entry name" value="PulE-GspE-like"/>
    <property type="match status" value="1"/>
</dbReference>
<dbReference type="GO" id="GO:0016887">
    <property type="term" value="F:ATP hydrolysis activity"/>
    <property type="evidence" value="ECO:0007669"/>
    <property type="project" value="TreeGrafter"/>
</dbReference>
<sequence>MNSTEDITILTDQLHLLTKDQAWHYRILPKNKAGNHILLYCDETTDKKSLVEELEILFNLEILLESIPAAQISKLLSKYYIKDNIAQGSARLQLNNDADNFLANLIQEAKNLKSSDIHIETYENKCRVRIRIDGMMVERYLLKRDEYPALINKIKIISNLDIAEKRLPQDGRINFKHGDQQFDIRVSILPTLHGEKVVLRLLNNDATEIDLNSLGFSSFDLENYLQGAKRPNGILLISGPTGSGKTTTLYATLKLLNKETTNILTIEDPVEYTLEGINQVQLKESIGLSFAAALRTFLRQDPDVIMVGEIRDTETANMAIRAALTGHLVLSTIHTNSAWGTVSRLIDMGIPPFLVASTLNTTVAQRLIRLLCPFCKEEKTFDEGLYPKQFKPYKRVIHHSTPKGCEQCYYTGYKGRKAVYEVIPIDQDLAFEIKQGNMYIQDQLKERGVQTLAENAFKLFADGLTSIEEIYPLLFNY</sequence>
<dbReference type="GO" id="GO:0005524">
    <property type="term" value="F:ATP binding"/>
    <property type="evidence" value="ECO:0007669"/>
    <property type="project" value="UniProtKB-KW"/>
</dbReference>
<feature type="domain" description="Bacterial type II secretion system protein E" evidence="4">
    <location>
        <begin position="298"/>
        <end position="312"/>
    </location>
</feature>
<dbReference type="Gene3D" id="3.30.450.90">
    <property type="match status" value="1"/>
</dbReference>
<keyword evidence="2" id="KW-0547">Nucleotide-binding</keyword>
<dbReference type="Pfam" id="PF00437">
    <property type="entry name" value="T2SSE"/>
    <property type="match status" value="1"/>
</dbReference>
<evidence type="ECO:0000313" key="5">
    <source>
        <dbReference type="EMBL" id="TWI98629.1"/>
    </source>
</evidence>
<dbReference type="InterPro" id="IPR003593">
    <property type="entry name" value="AAA+_ATPase"/>
</dbReference>
<comment type="caution">
    <text evidence="5">The sequence shown here is derived from an EMBL/GenBank/DDBJ whole genome shotgun (WGS) entry which is preliminary data.</text>
</comment>
<evidence type="ECO:0000256" key="2">
    <source>
        <dbReference type="ARBA" id="ARBA00022741"/>
    </source>
</evidence>
<dbReference type="SUPFAM" id="SSF52540">
    <property type="entry name" value="P-loop containing nucleoside triphosphate hydrolases"/>
    <property type="match status" value="1"/>
</dbReference>
<accession>A0A562TYE8</accession>
<dbReference type="OrthoDB" id="9808272at2"/>
<evidence type="ECO:0000313" key="6">
    <source>
        <dbReference type="Proteomes" id="UP000317010"/>
    </source>
</evidence>
<gene>
    <name evidence="5" type="ORF">JN11_02817</name>
</gene>
<dbReference type="PANTHER" id="PTHR30258">
    <property type="entry name" value="TYPE II SECRETION SYSTEM PROTEIN GSPE-RELATED"/>
    <property type="match status" value="1"/>
</dbReference>
<evidence type="ECO:0000259" key="4">
    <source>
        <dbReference type="PROSITE" id="PS00662"/>
    </source>
</evidence>
<dbReference type="AlphaFoldDB" id="A0A562TYE8"/>